<name>A0A1G6HPM3_9BACT</name>
<protein>
    <submittedName>
        <fullName evidence="13">CRISPR-associated helicase, Cas3 family</fullName>
    </submittedName>
</protein>
<dbReference type="AlphaFoldDB" id="A0A1G6HPM3"/>
<keyword evidence="5" id="KW-0547">Nucleotide-binding</keyword>
<dbReference type="PROSITE" id="PS51194">
    <property type="entry name" value="HELICASE_CTER"/>
    <property type="match status" value="1"/>
</dbReference>
<proteinExistence type="inferred from homology"/>
<dbReference type="GO" id="GO:0016787">
    <property type="term" value="F:hydrolase activity"/>
    <property type="evidence" value="ECO:0007669"/>
    <property type="project" value="UniProtKB-KW"/>
</dbReference>
<keyword evidence="8" id="KW-0067">ATP-binding</keyword>
<dbReference type="InterPro" id="IPR038257">
    <property type="entry name" value="CRISPR-assoc_Cas3_HD_sf"/>
</dbReference>
<dbReference type="Gene3D" id="3.40.50.300">
    <property type="entry name" value="P-loop containing nucleotide triphosphate hydrolases"/>
    <property type="match status" value="2"/>
</dbReference>
<evidence type="ECO:0000256" key="1">
    <source>
        <dbReference type="ARBA" id="ARBA00006847"/>
    </source>
</evidence>
<dbReference type="GO" id="GO:0004386">
    <property type="term" value="F:helicase activity"/>
    <property type="evidence" value="ECO:0007669"/>
    <property type="project" value="UniProtKB-KW"/>
</dbReference>
<feature type="domain" description="Helicase C-terminal" evidence="11">
    <location>
        <begin position="531"/>
        <end position="688"/>
    </location>
</feature>
<evidence type="ECO:0000256" key="9">
    <source>
        <dbReference type="ARBA" id="ARBA00023118"/>
    </source>
</evidence>
<keyword evidence="6" id="KW-0378">Hydrolase</keyword>
<evidence type="ECO:0000256" key="7">
    <source>
        <dbReference type="ARBA" id="ARBA00022806"/>
    </source>
</evidence>
<dbReference type="InterPro" id="IPR006483">
    <property type="entry name" value="CRISPR-assoc_Cas3_HD"/>
</dbReference>
<feature type="domain" description="Helicase ATP-binding" evidence="10">
    <location>
        <begin position="305"/>
        <end position="499"/>
    </location>
</feature>
<evidence type="ECO:0000256" key="8">
    <source>
        <dbReference type="ARBA" id="ARBA00022840"/>
    </source>
</evidence>
<dbReference type="Pfam" id="PF00270">
    <property type="entry name" value="DEAD"/>
    <property type="match status" value="1"/>
</dbReference>
<evidence type="ECO:0000256" key="2">
    <source>
        <dbReference type="ARBA" id="ARBA00009046"/>
    </source>
</evidence>
<evidence type="ECO:0000259" key="11">
    <source>
        <dbReference type="PROSITE" id="PS51194"/>
    </source>
</evidence>
<keyword evidence="7" id="KW-0347">Helicase</keyword>
<feature type="domain" description="HD Cas3-type" evidence="12">
    <location>
        <begin position="19"/>
        <end position="240"/>
    </location>
</feature>
<dbReference type="STRING" id="28234.SAMN04488588_0050"/>
<evidence type="ECO:0000256" key="6">
    <source>
        <dbReference type="ARBA" id="ARBA00022801"/>
    </source>
</evidence>
<dbReference type="Pfam" id="PF22590">
    <property type="entry name" value="Cas3-like_C_2"/>
    <property type="match status" value="1"/>
</dbReference>
<gene>
    <name evidence="13" type="ORF">SAMN04488588_0050</name>
</gene>
<evidence type="ECO:0000259" key="12">
    <source>
        <dbReference type="PROSITE" id="PS51643"/>
    </source>
</evidence>
<keyword evidence="9" id="KW-0051">Antiviral defense</keyword>
<dbReference type="InterPro" id="IPR014001">
    <property type="entry name" value="Helicase_ATP-bd"/>
</dbReference>
<dbReference type="GO" id="GO:0051607">
    <property type="term" value="P:defense response to virus"/>
    <property type="evidence" value="ECO:0007669"/>
    <property type="project" value="UniProtKB-KW"/>
</dbReference>
<keyword evidence="3" id="KW-0540">Nuclease</keyword>
<dbReference type="SMART" id="SM00490">
    <property type="entry name" value="HELICc"/>
    <property type="match status" value="1"/>
</dbReference>
<dbReference type="EMBL" id="FMYV01000001">
    <property type="protein sequence ID" value="SDB96190.1"/>
    <property type="molecule type" value="Genomic_DNA"/>
</dbReference>
<dbReference type="RefSeq" id="WP_091401704.1">
    <property type="nucleotide sequence ID" value="NZ_FMYV01000001.1"/>
</dbReference>
<accession>A0A1G6HPM3</accession>
<dbReference type="InterPro" id="IPR011545">
    <property type="entry name" value="DEAD/DEAH_box_helicase_dom"/>
</dbReference>
<dbReference type="Proteomes" id="UP000199322">
    <property type="component" value="Unassembled WGS sequence"/>
</dbReference>
<evidence type="ECO:0000256" key="3">
    <source>
        <dbReference type="ARBA" id="ARBA00022722"/>
    </source>
</evidence>
<evidence type="ECO:0000256" key="5">
    <source>
        <dbReference type="ARBA" id="ARBA00022741"/>
    </source>
</evidence>
<dbReference type="InterPro" id="IPR027417">
    <property type="entry name" value="P-loop_NTPase"/>
</dbReference>
<dbReference type="GO" id="GO:0004518">
    <property type="term" value="F:nuclease activity"/>
    <property type="evidence" value="ECO:0007669"/>
    <property type="project" value="UniProtKB-KW"/>
</dbReference>
<evidence type="ECO:0000313" key="13">
    <source>
        <dbReference type="EMBL" id="SDB96190.1"/>
    </source>
</evidence>
<dbReference type="GO" id="GO:0003676">
    <property type="term" value="F:nucleic acid binding"/>
    <property type="evidence" value="ECO:0007669"/>
    <property type="project" value="InterPro"/>
</dbReference>
<keyword evidence="14" id="KW-1185">Reference proteome</keyword>
<comment type="similarity">
    <text evidence="2">In the central section; belongs to the CRISPR-associated helicase Cas3 family.</text>
</comment>
<comment type="similarity">
    <text evidence="1">In the N-terminal section; belongs to the CRISPR-associated nuclease Cas3-HD family.</text>
</comment>
<evidence type="ECO:0000313" key="14">
    <source>
        <dbReference type="Proteomes" id="UP000199322"/>
    </source>
</evidence>
<dbReference type="InterPro" id="IPR054712">
    <property type="entry name" value="Cas3-like_dom"/>
</dbReference>
<sequence>MYIDMGNLLNEKTVYAHLSEDKKETLIEHTELTKKYLNKILEDKKIKKIIDDLIINLEIKENIKSLINEMFYNAIILHDIGKINPLFQIEKMSNKGLNKEKYKNINSTDHSIISSIIYSIYYIEKILKNYRSNDEKYPLIYFNLLFSYNISRHHSNLENMDEFIDKMSNYYNKILNNKEFLDLLSEDIKNTIVSNEHGYFSQKSYYKIERNSEKIIKENYIENILLTKLNYSLIVSSDYYATYEFFNGEITDIGLIDKKEQIIENYQSTEIYKNIEKYKNNEMNFEKMPINKLRTEMFLESENELKQNIEKDIFYLEAPTGSGKTNTSINLALNLLEVNKMDKIIYVFPFNTLVEQTYEILKEIFGQELDPVVINSLTGYYDKKNEKESEIEYSKSDYDQILLDRIFWHYPFIITTHVNLFQAFFGNSRNAHYSLLHLTNSIIIIDEIQSYKNSLWEDIINYFDKFAKYLNIKFIIMSATLPKLDKMLENKKSHFVDLIKKPDKYFKNPLFKNRVNLNFELLRKEGTSFETLKNHILENTKGKDKILIEFIEKKEAFNFYKYLKKEIKRDIELITSDDNPIERQRIISKAKNKEGFILISTQVIEAGVDIDMDIGYKNIGYLDNEEQFLGRINRSSKKKDAIVYFFKITDPKKIYKNDARTLFNILEYPENIENLKNKNFNDYYKNVFQKIKTTNQKHNENSIESRKNKIKILDFRGISNDMKLIDDEKIQIFLNFDETINGEIISGKEVWEEFKKILEEKTEYSEKKYKLSKIYQKMNYFLKQVNKFIKKESYSEKIGEIYYYPNGEIFFEDGKFSIEKFKDFEKGDFIPENDIL</sequence>
<dbReference type="PROSITE" id="PS51192">
    <property type="entry name" value="HELICASE_ATP_BIND_1"/>
    <property type="match status" value="1"/>
</dbReference>
<reference evidence="13 14" key="1">
    <citation type="submission" date="2016-10" db="EMBL/GenBank/DDBJ databases">
        <authorList>
            <person name="de Groot N.N."/>
        </authorList>
    </citation>
    <scope>NUCLEOTIDE SEQUENCE [LARGE SCALE GENOMIC DNA]</scope>
    <source>
        <strain evidence="13 14">WG14</strain>
    </source>
</reference>
<dbReference type="GO" id="GO:0005524">
    <property type="term" value="F:ATP binding"/>
    <property type="evidence" value="ECO:0007669"/>
    <property type="project" value="UniProtKB-KW"/>
</dbReference>
<dbReference type="CDD" id="cd09641">
    <property type="entry name" value="Cas3''_I"/>
    <property type="match status" value="1"/>
</dbReference>
<dbReference type="NCBIfam" id="TIGR01596">
    <property type="entry name" value="cas3_HD"/>
    <property type="match status" value="1"/>
</dbReference>
<dbReference type="InterPro" id="IPR001650">
    <property type="entry name" value="Helicase_C-like"/>
</dbReference>
<evidence type="ECO:0000256" key="4">
    <source>
        <dbReference type="ARBA" id="ARBA00022723"/>
    </source>
</evidence>
<dbReference type="Gene3D" id="1.10.3210.30">
    <property type="match status" value="1"/>
</dbReference>
<evidence type="ECO:0000259" key="10">
    <source>
        <dbReference type="PROSITE" id="PS51192"/>
    </source>
</evidence>
<keyword evidence="4" id="KW-0479">Metal-binding</keyword>
<dbReference type="GO" id="GO:0046872">
    <property type="term" value="F:metal ion binding"/>
    <property type="evidence" value="ECO:0007669"/>
    <property type="project" value="UniProtKB-KW"/>
</dbReference>
<dbReference type="InterPro" id="IPR006474">
    <property type="entry name" value="Helicase_Cas3_CRISPR-ass_core"/>
</dbReference>
<dbReference type="NCBIfam" id="TIGR01587">
    <property type="entry name" value="cas3_core"/>
    <property type="match status" value="1"/>
</dbReference>
<dbReference type="SUPFAM" id="SSF52540">
    <property type="entry name" value="P-loop containing nucleoside triphosphate hydrolases"/>
    <property type="match status" value="1"/>
</dbReference>
<dbReference type="PANTHER" id="PTHR24031">
    <property type="entry name" value="RNA HELICASE"/>
    <property type="match status" value="1"/>
</dbReference>
<dbReference type="SMART" id="SM00487">
    <property type="entry name" value="DEXDc"/>
    <property type="match status" value="1"/>
</dbReference>
<organism evidence="13 14">
    <name type="scientific">Geotoga petraea</name>
    <dbReference type="NCBI Taxonomy" id="28234"/>
    <lineage>
        <taxon>Bacteria</taxon>
        <taxon>Thermotogati</taxon>
        <taxon>Thermotogota</taxon>
        <taxon>Thermotogae</taxon>
        <taxon>Petrotogales</taxon>
        <taxon>Petrotogaceae</taxon>
        <taxon>Geotoga</taxon>
    </lineage>
</organism>
<dbReference type="PROSITE" id="PS51643">
    <property type="entry name" value="HD_CAS3"/>
    <property type="match status" value="1"/>
</dbReference>